<dbReference type="Gene3D" id="3.50.30.20">
    <property type="entry name" value="Carbamoyl-phosphate synthase small subunit, N-terminal domain"/>
    <property type="match status" value="1"/>
</dbReference>
<feature type="binding site" evidence="11">
    <location>
        <position position="267"/>
    </location>
    <ligand>
        <name>L-glutamine</name>
        <dbReference type="ChEBI" id="CHEBI:58359"/>
    </ligand>
</feature>
<dbReference type="HAMAP" id="MF_01209">
    <property type="entry name" value="CPSase_S_chain"/>
    <property type="match status" value="1"/>
</dbReference>
<reference evidence="13 14" key="1">
    <citation type="submission" date="2017-03" db="EMBL/GenBank/DDBJ databases">
        <title>Lifting the veil on microbial sulfur biogeochemistry in mining wastewaters.</title>
        <authorList>
            <person name="Kantor R.S."/>
            <person name="Colenbrander Nelson T."/>
            <person name="Marshall S."/>
            <person name="Bennett D."/>
            <person name="Apte S."/>
            <person name="Camacho D."/>
            <person name="Thomas B.C."/>
            <person name="Warren L.A."/>
            <person name="Banfield J.F."/>
        </authorList>
    </citation>
    <scope>NUCLEOTIDE SEQUENCE [LARGE SCALE GENOMIC DNA]</scope>
    <source>
        <strain evidence="13">21-59-9</strain>
    </source>
</reference>
<evidence type="ECO:0000256" key="11">
    <source>
        <dbReference type="HAMAP-Rule" id="MF_01209"/>
    </source>
</evidence>
<dbReference type="PRINTS" id="PR00096">
    <property type="entry name" value="GATASE"/>
</dbReference>
<feature type="active site" evidence="11">
    <location>
        <position position="350"/>
    </location>
</feature>
<dbReference type="SUPFAM" id="SSF52021">
    <property type="entry name" value="Carbamoyl phosphate synthetase, small subunit N-terminal domain"/>
    <property type="match status" value="1"/>
</dbReference>
<dbReference type="EMBL" id="NCBC01000243">
    <property type="protein sequence ID" value="OYV80829.1"/>
    <property type="molecule type" value="Genomic_DNA"/>
</dbReference>
<feature type="binding site" evidence="11">
    <location>
        <position position="308"/>
    </location>
    <ligand>
        <name>L-glutamine</name>
        <dbReference type="ChEBI" id="CHEBI:58359"/>
    </ligand>
</feature>
<dbReference type="GO" id="GO:0005524">
    <property type="term" value="F:ATP binding"/>
    <property type="evidence" value="ECO:0007669"/>
    <property type="project" value="UniProtKB-UniRule"/>
</dbReference>
<dbReference type="InterPro" id="IPR036480">
    <property type="entry name" value="CarbP_synth_ssu_N_sf"/>
</dbReference>
<evidence type="ECO:0000256" key="2">
    <source>
        <dbReference type="ARBA" id="ARBA00005077"/>
    </source>
</evidence>
<dbReference type="InterPro" id="IPR006274">
    <property type="entry name" value="CarbamoylP_synth_ssu"/>
</dbReference>
<evidence type="ECO:0000256" key="3">
    <source>
        <dbReference type="ARBA" id="ARBA00007800"/>
    </source>
</evidence>
<evidence type="ECO:0000256" key="5">
    <source>
        <dbReference type="ARBA" id="ARBA00022741"/>
    </source>
</evidence>
<dbReference type="PRINTS" id="PR00099">
    <property type="entry name" value="CPSGATASE"/>
</dbReference>
<dbReference type="GO" id="GO:0006207">
    <property type="term" value="P:'de novo' pyrimidine nucleobase biosynthetic process"/>
    <property type="evidence" value="ECO:0007669"/>
    <property type="project" value="InterPro"/>
</dbReference>
<keyword evidence="5 11" id="KW-0547">Nucleotide-binding</keyword>
<accession>A0A257T5Y9</accession>
<evidence type="ECO:0000256" key="8">
    <source>
        <dbReference type="ARBA" id="ARBA00022975"/>
    </source>
</evidence>
<dbReference type="FunFam" id="3.50.30.20:FF:000001">
    <property type="entry name" value="Carbamoyl-phosphate synthase small chain"/>
    <property type="match status" value="1"/>
</dbReference>
<feature type="binding site" evidence="11">
    <location>
        <position position="270"/>
    </location>
    <ligand>
        <name>L-glutamine</name>
        <dbReference type="ChEBI" id="CHEBI:58359"/>
    </ligand>
</feature>
<proteinExistence type="inferred from homology"/>
<protein>
    <recommendedName>
        <fullName evidence="11">Carbamoyl phosphate synthase small chain</fullName>
        <ecNumber evidence="11">6.3.5.5</ecNumber>
    </recommendedName>
    <alternativeName>
        <fullName evidence="11">Carbamoyl phosphate synthetase glutamine chain</fullName>
    </alternativeName>
</protein>
<dbReference type="SMART" id="SM01097">
    <property type="entry name" value="CPSase_sm_chain"/>
    <property type="match status" value="1"/>
</dbReference>
<evidence type="ECO:0000313" key="14">
    <source>
        <dbReference type="Proteomes" id="UP000216779"/>
    </source>
</evidence>
<dbReference type="PROSITE" id="PS51273">
    <property type="entry name" value="GATASE_TYPE_1"/>
    <property type="match status" value="1"/>
</dbReference>
<feature type="region of interest" description="CPSase" evidence="11">
    <location>
        <begin position="1"/>
        <end position="190"/>
    </location>
</feature>
<sequence length="380" mass="40386">MQAVLALADGSIFRGTGFGAAGLAVGEICFNTAMTGYQEILTDPSYMGQIVTLTYPHVGNVGINPEDAEGERVYCAALVLRNPPRAPSSWRSQEALPAFLARHRVPGIAGIDTRALTRRLRDGGAQNAAVLVGDRVDDATALAAARAFPGLLGMDLAEAAGCREAYTWQHGSVRPEEGYVSRVAEHWSRHVVVVDFGTKRNILRLLVDRGCRVTVVPPRTVAAEIIALAPHGVLFSNGPGDPAAVDYGREALREVIAAGIPAFGLCLGHQLLGLALGAQTIKMKFGHHGANHPVKDLHNGRVLITSQNHGFAVDARTLPDCLEVTHLSLFDGSLQGMAHRDLPVLSFQGHPEAGPGPHDAGVIFDAFIALMDQQEARAHA</sequence>
<keyword evidence="11" id="KW-0055">Arginine biosynthesis</keyword>
<keyword evidence="6 11" id="KW-0067">ATP-binding</keyword>
<evidence type="ECO:0000256" key="6">
    <source>
        <dbReference type="ARBA" id="ARBA00022840"/>
    </source>
</evidence>
<dbReference type="NCBIfam" id="NF009475">
    <property type="entry name" value="PRK12838.1"/>
    <property type="match status" value="1"/>
</dbReference>
<evidence type="ECO:0000256" key="10">
    <source>
        <dbReference type="ARBA" id="ARBA00049285"/>
    </source>
</evidence>
<feature type="binding site" evidence="11">
    <location>
        <position position="240"/>
    </location>
    <ligand>
        <name>L-glutamine</name>
        <dbReference type="ChEBI" id="CHEBI:58359"/>
    </ligand>
</feature>
<dbReference type="UniPathway" id="UPA00068">
    <property type="reaction ID" value="UER00171"/>
</dbReference>
<feature type="binding site" evidence="11">
    <location>
        <position position="45"/>
    </location>
    <ligand>
        <name>L-glutamine</name>
        <dbReference type="ChEBI" id="CHEBI:58359"/>
    </ligand>
</feature>
<gene>
    <name evidence="11" type="primary">carA</name>
    <name evidence="13" type="ORF">B7Z70_07535</name>
</gene>
<dbReference type="Pfam" id="PF00117">
    <property type="entry name" value="GATase"/>
    <property type="match status" value="1"/>
</dbReference>
<evidence type="ECO:0000256" key="7">
    <source>
        <dbReference type="ARBA" id="ARBA00022962"/>
    </source>
</evidence>
<evidence type="ECO:0000256" key="4">
    <source>
        <dbReference type="ARBA" id="ARBA00022598"/>
    </source>
</evidence>
<dbReference type="GO" id="GO:0006541">
    <property type="term" value="P:glutamine metabolic process"/>
    <property type="evidence" value="ECO:0007669"/>
    <property type="project" value="InterPro"/>
</dbReference>
<name>A0A257T5Y9_9PROT</name>
<comment type="catalytic activity">
    <reaction evidence="10 11">
        <text>L-glutamine + H2O = L-glutamate + NH4(+)</text>
        <dbReference type="Rhea" id="RHEA:15889"/>
        <dbReference type="ChEBI" id="CHEBI:15377"/>
        <dbReference type="ChEBI" id="CHEBI:28938"/>
        <dbReference type="ChEBI" id="CHEBI:29985"/>
        <dbReference type="ChEBI" id="CHEBI:58359"/>
    </reaction>
</comment>
<dbReference type="EC" id="6.3.5.5" evidence="11"/>
<comment type="catalytic activity">
    <reaction evidence="9 11">
        <text>hydrogencarbonate + L-glutamine + 2 ATP + H2O = carbamoyl phosphate + L-glutamate + 2 ADP + phosphate + 2 H(+)</text>
        <dbReference type="Rhea" id="RHEA:18633"/>
        <dbReference type="ChEBI" id="CHEBI:15377"/>
        <dbReference type="ChEBI" id="CHEBI:15378"/>
        <dbReference type="ChEBI" id="CHEBI:17544"/>
        <dbReference type="ChEBI" id="CHEBI:29985"/>
        <dbReference type="ChEBI" id="CHEBI:30616"/>
        <dbReference type="ChEBI" id="CHEBI:43474"/>
        <dbReference type="ChEBI" id="CHEBI:58228"/>
        <dbReference type="ChEBI" id="CHEBI:58359"/>
        <dbReference type="ChEBI" id="CHEBI:456216"/>
        <dbReference type="EC" id="6.3.5.5"/>
    </reaction>
</comment>
<dbReference type="InterPro" id="IPR002474">
    <property type="entry name" value="CarbamoylP_synth_ssu_N"/>
</dbReference>
<keyword evidence="4 11" id="KW-0436">Ligase</keyword>
<feature type="active site" evidence="11">
    <location>
        <position position="352"/>
    </location>
</feature>
<comment type="subunit">
    <text evidence="11">Composed of two chains; the small (or glutamine) chain promotes the hydrolysis of glutamine to ammonia, which is used by the large (or ammonia) chain to synthesize carbamoyl phosphate. Tetramer of heterodimers (alpha,beta)4.</text>
</comment>
<feature type="binding site" evidence="11">
    <location>
        <position position="311"/>
    </location>
    <ligand>
        <name>L-glutamine</name>
        <dbReference type="ChEBI" id="CHEBI:58359"/>
    </ligand>
</feature>
<evidence type="ECO:0000256" key="9">
    <source>
        <dbReference type="ARBA" id="ARBA00048816"/>
    </source>
</evidence>
<dbReference type="GO" id="GO:0044205">
    <property type="term" value="P:'de novo' UMP biosynthetic process"/>
    <property type="evidence" value="ECO:0007669"/>
    <property type="project" value="UniProtKB-UniRule"/>
</dbReference>
<feature type="active site" description="Nucleophile" evidence="11">
    <location>
        <position position="266"/>
    </location>
</feature>
<dbReference type="InterPro" id="IPR050472">
    <property type="entry name" value="Anth_synth/Amidotransfase"/>
</dbReference>
<dbReference type="NCBIfam" id="TIGR01368">
    <property type="entry name" value="CPSaseIIsmall"/>
    <property type="match status" value="1"/>
</dbReference>
<comment type="pathway">
    <text evidence="2 11">Amino-acid biosynthesis; L-arginine biosynthesis; carbamoyl phosphate from bicarbonate: step 1/1.</text>
</comment>
<comment type="function">
    <text evidence="11">Small subunit of the glutamine-dependent carbamoyl phosphate synthetase (CPSase). CPSase catalyzes the formation of carbamoyl phosphate from the ammonia moiety of glutamine, carbonate, and phosphate donated by ATP, constituting the first step of 2 biosynthetic pathways, one leading to arginine and/or urea and the other to pyrimidine nucleotides. The small subunit (glutamine amidotransferase) binds and cleaves glutamine to supply the large subunit with the substrate ammonia.</text>
</comment>
<feature type="binding site" evidence="11">
    <location>
        <position position="238"/>
    </location>
    <ligand>
        <name>L-glutamine</name>
        <dbReference type="ChEBI" id="CHEBI:58359"/>
    </ligand>
</feature>
<organism evidence="13 14">
    <name type="scientific">Acidithiobacillus ferrivorans</name>
    <dbReference type="NCBI Taxonomy" id="160808"/>
    <lineage>
        <taxon>Bacteria</taxon>
        <taxon>Pseudomonadati</taxon>
        <taxon>Pseudomonadota</taxon>
        <taxon>Acidithiobacillia</taxon>
        <taxon>Acidithiobacillales</taxon>
        <taxon>Acidithiobacillaceae</taxon>
        <taxon>Acidithiobacillus</taxon>
    </lineage>
</organism>
<dbReference type="AlphaFoldDB" id="A0A257T5Y9"/>
<dbReference type="CDD" id="cd01744">
    <property type="entry name" value="GATase1_CPSase"/>
    <property type="match status" value="1"/>
</dbReference>
<evidence type="ECO:0000259" key="12">
    <source>
        <dbReference type="SMART" id="SM01097"/>
    </source>
</evidence>
<dbReference type="GO" id="GO:0004088">
    <property type="term" value="F:carbamoyl-phosphate synthase (glutamine-hydrolyzing) activity"/>
    <property type="evidence" value="ECO:0007669"/>
    <property type="project" value="UniProtKB-UniRule"/>
</dbReference>
<dbReference type="Gene3D" id="3.40.50.880">
    <property type="match status" value="1"/>
</dbReference>
<dbReference type="PANTHER" id="PTHR43418">
    <property type="entry name" value="MULTIFUNCTIONAL TRYPTOPHAN BIOSYNTHESIS PROTEIN-RELATED"/>
    <property type="match status" value="1"/>
</dbReference>
<dbReference type="Proteomes" id="UP000216779">
    <property type="component" value="Unassembled WGS sequence"/>
</dbReference>
<evidence type="ECO:0000256" key="1">
    <source>
        <dbReference type="ARBA" id="ARBA00004812"/>
    </source>
</evidence>
<feature type="domain" description="Carbamoyl-phosphate synthase small subunit N-terminal" evidence="12">
    <location>
        <begin position="1"/>
        <end position="131"/>
    </location>
</feature>
<comment type="caution">
    <text evidence="13">The sequence shown here is derived from an EMBL/GenBank/DDBJ whole genome shotgun (WGS) entry which is preliminary data.</text>
</comment>
<dbReference type="GO" id="GO:0004359">
    <property type="term" value="F:glutaminase activity"/>
    <property type="evidence" value="ECO:0007669"/>
    <property type="project" value="RHEA"/>
</dbReference>
<keyword evidence="7 11" id="KW-0315">Glutamine amidotransferase</keyword>
<comment type="similarity">
    <text evidence="3 11">Belongs to the CarA family.</text>
</comment>
<dbReference type="Pfam" id="PF00988">
    <property type="entry name" value="CPSase_sm_chain"/>
    <property type="match status" value="1"/>
</dbReference>
<dbReference type="InterPro" id="IPR029062">
    <property type="entry name" value="Class_I_gatase-like"/>
</dbReference>
<dbReference type="InterPro" id="IPR035686">
    <property type="entry name" value="CPSase_GATase1"/>
</dbReference>
<dbReference type="UniPathway" id="UPA00070">
    <property type="reaction ID" value="UER00115"/>
</dbReference>
<dbReference type="SUPFAM" id="SSF52317">
    <property type="entry name" value="Class I glutamine amidotransferase-like"/>
    <property type="match status" value="1"/>
</dbReference>
<keyword evidence="11" id="KW-0028">Amino-acid biosynthesis</keyword>
<dbReference type="GO" id="GO:0006526">
    <property type="term" value="P:L-arginine biosynthetic process"/>
    <property type="evidence" value="ECO:0007669"/>
    <property type="project" value="UniProtKB-UniRule"/>
</dbReference>
<comment type="pathway">
    <text evidence="1 11">Pyrimidine metabolism; UMP biosynthesis via de novo pathway; (S)-dihydroorotate from bicarbonate: step 1/3.</text>
</comment>
<dbReference type="InterPro" id="IPR017926">
    <property type="entry name" value="GATASE"/>
</dbReference>
<evidence type="ECO:0000313" key="13">
    <source>
        <dbReference type="EMBL" id="OYV80829.1"/>
    </source>
</evidence>
<dbReference type="PANTHER" id="PTHR43418:SF7">
    <property type="entry name" value="CARBAMOYL-PHOSPHATE SYNTHASE SMALL CHAIN"/>
    <property type="match status" value="1"/>
</dbReference>
<keyword evidence="8 11" id="KW-0665">Pyrimidine biosynthesis</keyword>
<feature type="binding site" evidence="11">
    <location>
        <position position="310"/>
    </location>
    <ligand>
        <name>L-glutamine</name>
        <dbReference type="ChEBI" id="CHEBI:58359"/>
    </ligand>
</feature>